<comment type="caution">
    <text evidence="2">The sequence shown here is derived from an EMBL/GenBank/DDBJ whole genome shotgun (WGS) entry which is preliminary data.</text>
</comment>
<sequence>MRRARVKVQSLKPKATASSSVFSARGGSPLSQTSQDSDTPDPAQSAQLTAAIETQTAAIRTRIARLLRLLRATTNELAAVLERLRTRVPGVDRASHATDLWAGGMAYGHESFVVEAFHELAQIEQHAVALAREAGIDWLAQV</sequence>
<proteinExistence type="predicted"/>
<evidence type="ECO:0000313" key="3">
    <source>
        <dbReference type="Proteomes" id="UP001527925"/>
    </source>
</evidence>
<dbReference type="Proteomes" id="UP001527925">
    <property type="component" value="Unassembled WGS sequence"/>
</dbReference>
<reference evidence="2 3" key="1">
    <citation type="submission" date="2023-09" db="EMBL/GenBank/DDBJ databases">
        <title>Pangenome analysis of Batrachochytrium dendrobatidis and related Chytrids.</title>
        <authorList>
            <person name="Yacoub M.N."/>
            <person name="Stajich J.E."/>
            <person name="James T.Y."/>
        </authorList>
    </citation>
    <scope>NUCLEOTIDE SEQUENCE [LARGE SCALE GENOMIC DNA]</scope>
    <source>
        <strain evidence="2 3">JEL0888</strain>
    </source>
</reference>
<name>A0ABR4MW56_9FUNG</name>
<feature type="region of interest" description="Disordered" evidence="1">
    <location>
        <begin position="1"/>
        <end position="46"/>
    </location>
</feature>
<organism evidence="2 3">
    <name type="scientific">Polyrhizophydium stewartii</name>
    <dbReference type="NCBI Taxonomy" id="2732419"/>
    <lineage>
        <taxon>Eukaryota</taxon>
        <taxon>Fungi</taxon>
        <taxon>Fungi incertae sedis</taxon>
        <taxon>Chytridiomycota</taxon>
        <taxon>Chytridiomycota incertae sedis</taxon>
        <taxon>Chytridiomycetes</taxon>
        <taxon>Rhizophydiales</taxon>
        <taxon>Rhizophydiales incertae sedis</taxon>
        <taxon>Polyrhizophydium</taxon>
    </lineage>
</organism>
<protein>
    <submittedName>
        <fullName evidence="2">Uncharacterized protein</fullName>
    </submittedName>
</protein>
<evidence type="ECO:0000313" key="2">
    <source>
        <dbReference type="EMBL" id="KAL2911505.1"/>
    </source>
</evidence>
<accession>A0ABR4MW56</accession>
<dbReference type="EMBL" id="JADGIZ020000105">
    <property type="protein sequence ID" value="KAL2911505.1"/>
    <property type="molecule type" value="Genomic_DNA"/>
</dbReference>
<keyword evidence="3" id="KW-1185">Reference proteome</keyword>
<gene>
    <name evidence="2" type="ORF">HK105_209036</name>
</gene>
<feature type="compositionally biased region" description="Polar residues" evidence="1">
    <location>
        <begin position="29"/>
        <end position="45"/>
    </location>
</feature>
<evidence type="ECO:0000256" key="1">
    <source>
        <dbReference type="SAM" id="MobiDB-lite"/>
    </source>
</evidence>